<dbReference type="STRING" id="1166018.FAES_1855"/>
<dbReference type="AlphaFoldDB" id="I0K6W2"/>
<gene>
    <name evidence="1" type="ORF">FAES_1855</name>
</gene>
<dbReference type="HOGENOM" id="CLU_2920473_0_0_10"/>
<reference evidence="1 2" key="1">
    <citation type="journal article" date="2012" name="J. Bacteriol.">
        <title>Genome Sequence of Fibrella aestuarina BUZ 2T, a Filamentous Marine Bacterium.</title>
        <authorList>
            <person name="Filippini M."/>
            <person name="Qi W."/>
            <person name="Blom J."/>
            <person name="Goesmann A."/>
            <person name="Smits T.H."/>
            <person name="Bagheri H.C."/>
        </authorList>
    </citation>
    <scope>NUCLEOTIDE SEQUENCE [LARGE SCALE GENOMIC DNA]</scope>
    <source>
        <strain evidence="2">BUZ 2T</strain>
    </source>
</reference>
<organism evidence="1 2">
    <name type="scientific">Fibrella aestuarina BUZ 2</name>
    <dbReference type="NCBI Taxonomy" id="1166018"/>
    <lineage>
        <taxon>Bacteria</taxon>
        <taxon>Pseudomonadati</taxon>
        <taxon>Bacteroidota</taxon>
        <taxon>Cytophagia</taxon>
        <taxon>Cytophagales</taxon>
        <taxon>Spirosomataceae</taxon>
        <taxon>Fibrella</taxon>
    </lineage>
</organism>
<evidence type="ECO:0000313" key="2">
    <source>
        <dbReference type="Proteomes" id="UP000011058"/>
    </source>
</evidence>
<accession>I0K6W2</accession>
<name>I0K6W2_9BACT</name>
<dbReference type="Proteomes" id="UP000011058">
    <property type="component" value="Chromosome"/>
</dbReference>
<keyword evidence="2" id="KW-1185">Reference proteome</keyword>
<evidence type="ECO:0000313" key="1">
    <source>
        <dbReference type="EMBL" id="CCG99865.1"/>
    </source>
</evidence>
<dbReference type="PATRIC" id="fig|1166018.3.peg.3594"/>
<dbReference type="EMBL" id="HE796683">
    <property type="protein sequence ID" value="CCG99865.1"/>
    <property type="molecule type" value="Genomic_DNA"/>
</dbReference>
<sequence length="62" mass="7056">MITDQQFKRGSRVRVTVTRRGIHIRNYNATFVSWSPSGNAYLMADDGKHKTVSAESCKLIKQ</sequence>
<protein>
    <submittedName>
        <fullName evidence="1">Uncharacterized protein</fullName>
    </submittedName>
</protein>
<dbReference type="eggNOG" id="ENOG502ZXNA">
    <property type="taxonomic scope" value="Bacteria"/>
</dbReference>
<dbReference type="KEGG" id="fae:FAES_1855"/>
<dbReference type="OrthoDB" id="965387at2"/>
<dbReference type="RefSeq" id="WP_015330964.1">
    <property type="nucleotide sequence ID" value="NC_020054.1"/>
</dbReference>
<proteinExistence type="predicted"/>